<protein>
    <recommendedName>
        <fullName evidence="2">Micro-fibrillar-associated protein 1 C-terminal domain-containing protein</fullName>
    </recommendedName>
</protein>
<dbReference type="InterPro" id="IPR009730">
    <property type="entry name" value="MFAP1_C"/>
</dbReference>
<reference evidence="3" key="1">
    <citation type="journal article" date="2020" name="J. Eukaryot. Microbiol.">
        <title>De novo Sequencing, Assembly and Annotation of the Transcriptome for the Free-Living Testate Amoeba Arcella intermedia.</title>
        <authorList>
            <person name="Ribeiro G.M."/>
            <person name="Porfirio-Sousa A.L."/>
            <person name="Maurer-Alcala X.X."/>
            <person name="Katz L.A."/>
            <person name="Lahr D.J.G."/>
        </authorList>
    </citation>
    <scope>NUCLEOTIDE SEQUENCE</scope>
</reference>
<feature type="compositionally biased region" description="Basic and acidic residues" evidence="1">
    <location>
        <begin position="172"/>
        <end position="198"/>
    </location>
</feature>
<proteinExistence type="predicted"/>
<feature type="region of interest" description="Disordered" evidence="1">
    <location>
        <begin position="375"/>
        <end position="408"/>
    </location>
</feature>
<dbReference type="Pfam" id="PF06991">
    <property type="entry name" value="MFAP1"/>
    <property type="match status" value="1"/>
</dbReference>
<sequence>MQPKEVRRYRAGQRPTWDKVEKEQNQFEKKVSLGTKEVVEDVPDSRLSRLEKAQTDPQSDRLSRHKRIIEEAAVLAEDDPAGAPEEGAANEALNAFNEEREKEMNLEGRRQRARQQHQDEQEELPVEENEDADDDMSSEEEESESPEDWDQFMPSSRPKIQPKFVMKGKRQTIQEKDSAAKEELKLKEEKEKQIQERKERTKQILVEAMEREKVAKSTDNGEEVAITDDEDDEETQLKEYELWKRRELMRIKREHDEREKFKVERLEVERRRKMTDEEVAAEKRKIGEGVKEKKTMKFLQKYYHKGAFYSEIATTVNSSQDWTAPTGEDRWIDRTLLPKVMQVKNFGRAGRTKYTHLKNEDTWKGDDAWVNATWNPNNAGKMAGTGGFERPSKKKKMTHSTNPAASLL</sequence>
<dbReference type="InterPro" id="IPR033194">
    <property type="entry name" value="MFAP1"/>
</dbReference>
<name>A0A6B2L5M3_9EUKA</name>
<feature type="compositionally biased region" description="Acidic residues" evidence="1">
    <location>
        <begin position="120"/>
        <end position="150"/>
    </location>
</feature>
<dbReference type="AlphaFoldDB" id="A0A6B2L5M3"/>
<dbReference type="EMBL" id="GIBP01003300">
    <property type="protein sequence ID" value="NDV32269.1"/>
    <property type="molecule type" value="Transcribed_RNA"/>
</dbReference>
<evidence type="ECO:0000313" key="3">
    <source>
        <dbReference type="EMBL" id="NDV32269.1"/>
    </source>
</evidence>
<organism evidence="3">
    <name type="scientific">Arcella intermedia</name>
    <dbReference type="NCBI Taxonomy" id="1963864"/>
    <lineage>
        <taxon>Eukaryota</taxon>
        <taxon>Amoebozoa</taxon>
        <taxon>Tubulinea</taxon>
        <taxon>Elardia</taxon>
        <taxon>Arcellinida</taxon>
        <taxon>Sphaerothecina</taxon>
        <taxon>Arcellidae</taxon>
        <taxon>Arcella</taxon>
    </lineage>
</organism>
<feature type="domain" description="Micro-fibrillar-associated protein 1 C-terminal" evidence="2">
    <location>
        <begin position="156"/>
        <end position="362"/>
    </location>
</feature>
<dbReference type="PANTHER" id="PTHR15327">
    <property type="entry name" value="MICROFIBRIL-ASSOCIATED PROTEIN"/>
    <property type="match status" value="1"/>
</dbReference>
<evidence type="ECO:0000256" key="1">
    <source>
        <dbReference type="SAM" id="MobiDB-lite"/>
    </source>
</evidence>
<feature type="compositionally biased region" description="Basic and acidic residues" evidence="1">
    <location>
        <begin position="16"/>
        <end position="28"/>
    </location>
</feature>
<feature type="compositionally biased region" description="Acidic residues" evidence="1">
    <location>
        <begin position="220"/>
        <end position="232"/>
    </location>
</feature>
<feature type="compositionally biased region" description="Basic and acidic residues" evidence="1">
    <location>
        <begin position="41"/>
        <end position="62"/>
    </location>
</feature>
<feature type="compositionally biased region" description="Basic and acidic residues" evidence="1">
    <location>
        <begin position="97"/>
        <end position="110"/>
    </location>
</feature>
<feature type="region of interest" description="Disordered" evidence="1">
    <location>
        <begin position="211"/>
        <end position="232"/>
    </location>
</feature>
<feature type="compositionally biased region" description="Low complexity" evidence="1">
    <location>
        <begin position="81"/>
        <end position="95"/>
    </location>
</feature>
<feature type="region of interest" description="Disordered" evidence="1">
    <location>
        <begin position="41"/>
        <end position="198"/>
    </location>
</feature>
<accession>A0A6B2L5M3</accession>
<evidence type="ECO:0000259" key="2">
    <source>
        <dbReference type="Pfam" id="PF06991"/>
    </source>
</evidence>
<feature type="region of interest" description="Disordered" evidence="1">
    <location>
        <begin position="1"/>
        <end position="28"/>
    </location>
</feature>
<feature type="compositionally biased region" description="Polar residues" evidence="1">
    <location>
        <begin position="399"/>
        <end position="408"/>
    </location>
</feature>